<name>A0ABV2ALP7_9EUKA</name>
<dbReference type="PANTHER" id="PTHR10015">
    <property type="entry name" value="HEAT SHOCK TRANSCRIPTION FACTOR"/>
    <property type="match status" value="1"/>
</dbReference>
<protein>
    <recommendedName>
        <fullName evidence="5">HSF-type DNA-binding domain-containing protein</fullName>
    </recommendedName>
</protein>
<gene>
    <name evidence="6" type="ORF">MHBO_002046</name>
</gene>
<evidence type="ECO:0000256" key="1">
    <source>
        <dbReference type="ARBA" id="ARBA00004123"/>
    </source>
</evidence>
<dbReference type="Pfam" id="PF00447">
    <property type="entry name" value="HSF_DNA-bind"/>
    <property type="match status" value="1"/>
</dbReference>
<dbReference type="EMBL" id="JBDODL010000634">
    <property type="protein sequence ID" value="MES1920369.1"/>
    <property type="molecule type" value="Genomic_DNA"/>
</dbReference>
<comment type="caution">
    <text evidence="6">The sequence shown here is derived from an EMBL/GenBank/DDBJ whole genome shotgun (WGS) entry which is preliminary data.</text>
</comment>
<dbReference type="Proteomes" id="UP001439008">
    <property type="component" value="Unassembled WGS sequence"/>
</dbReference>
<dbReference type="SMART" id="SM00415">
    <property type="entry name" value="HSF"/>
    <property type="match status" value="1"/>
</dbReference>
<evidence type="ECO:0000313" key="6">
    <source>
        <dbReference type="EMBL" id="MES1920369.1"/>
    </source>
</evidence>
<organism evidence="6 7">
    <name type="scientific">Bonamia ostreae</name>
    <dbReference type="NCBI Taxonomy" id="126728"/>
    <lineage>
        <taxon>Eukaryota</taxon>
        <taxon>Sar</taxon>
        <taxon>Rhizaria</taxon>
        <taxon>Endomyxa</taxon>
        <taxon>Ascetosporea</taxon>
        <taxon>Haplosporida</taxon>
        <taxon>Bonamia</taxon>
    </lineage>
</organism>
<keyword evidence="2" id="KW-0238">DNA-binding</keyword>
<feature type="domain" description="HSF-type DNA-binding" evidence="5">
    <location>
        <begin position="16"/>
        <end position="114"/>
    </location>
</feature>
<keyword evidence="3" id="KW-0539">Nucleus</keyword>
<dbReference type="InterPro" id="IPR036390">
    <property type="entry name" value="WH_DNA-bd_sf"/>
</dbReference>
<reference evidence="6 7" key="1">
    <citation type="journal article" date="2024" name="BMC Biol.">
        <title>Comparative genomics of Ascetosporea gives new insight into the evolutionary basis for animal parasitism in Rhizaria.</title>
        <authorList>
            <person name="Hiltunen Thoren M."/>
            <person name="Onut-Brannstrom I."/>
            <person name="Alfjorden A."/>
            <person name="Peckova H."/>
            <person name="Swords F."/>
            <person name="Hooper C."/>
            <person name="Holzer A.S."/>
            <person name="Bass D."/>
            <person name="Burki F."/>
        </authorList>
    </citation>
    <scope>NUCLEOTIDE SEQUENCE [LARGE SCALE GENOMIC DNA]</scope>
    <source>
        <strain evidence="6">20-A016</strain>
    </source>
</reference>
<dbReference type="SUPFAM" id="SSF46785">
    <property type="entry name" value="Winged helix' DNA-binding domain"/>
    <property type="match status" value="1"/>
</dbReference>
<dbReference type="PANTHER" id="PTHR10015:SF427">
    <property type="entry name" value="HEAT SHOCK FACTOR PROTEIN"/>
    <property type="match status" value="1"/>
</dbReference>
<keyword evidence="7" id="KW-1185">Reference proteome</keyword>
<proteinExistence type="inferred from homology"/>
<comment type="subcellular location">
    <subcellularLocation>
        <location evidence="1">Nucleus</location>
    </subcellularLocation>
</comment>
<accession>A0ABV2ALP7</accession>
<evidence type="ECO:0000256" key="3">
    <source>
        <dbReference type="ARBA" id="ARBA00023242"/>
    </source>
</evidence>
<evidence type="ECO:0000313" key="7">
    <source>
        <dbReference type="Proteomes" id="UP001439008"/>
    </source>
</evidence>
<evidence type="ECO:0000256" key="4">
    <source>
        <dbReference type="RuleBase" id="RU004020"/>
    </source>
</evidence>
<comment type="similarity">
    <text evidence="4">Belongs to the HSF family.</text>
</comment>
<dbReference type="Gene3D" id="1.10.10.10">
    <property type="entry name" value="Winged helix-like DNA-binding domain superfamily/Winged helix DNA-binding domain"/>
    <property type="match status" value="1"/>
</dbReference>
<evidence type="ECO:0000256" key="2">
    <source>
        <dbReference type="ARBA" id="ARBA00023125"/>
    </source>
</evidence>
<dbReference type="InterPro" id="IPR036388">
    <property type="entry name" value="WH-like_DNA-bd_sf"/>
</dbReference>
<sequence length="181" mass="21793">MENKNNFEMTTPIQRKISPFVTKLHLAINDEKLNFAIKWSNEDKKIIAITTNKLEEILPEHFGINKTQLFKRLLRIYGFEQMNTFNLSENGREFWRNNFFVKYQFPLLRLIKTNIERRKKYFRRGDNLVCVLIKIKGIQKQNRLLKRKYKIAKQMKNLVLEMLSDLSGYTVEDLKTKINKF</sequence>
<dbReference type="InterPro" id="IPR000232">
    <property type="entry name" value="HSF_DNA-bd"/>
</dbReference>
<evidence type="ECO:0000259" key="5">
    <source>
        <dbReference type="SMART" id="SM00415"/>
    </source>
</evidence>